<comment type="caution">
    <text evidence="2">The sequence shown here is derived from an EMBL/GenBank/DDBJ whole genome shotgun (WGS) entry which is preliminary data.</text>
</comment>
<keyword evidence="3" id="KW-1185">Reference proteome</keyword>
<reference evidence="2 3" key="1">
    <citation type="submission" date="2016-07" db="EMBL/GenBank/DDBJ databases">
        <title>Bacillus oceanisediminis whole genome.</title>
        <authorList>
            <person name="Pal Y."/>
            <person name="Verma A."/>
            <person name="Mual P."/>
            <person name="Srinivasan K."/>
        </authorList>
    </citation>
    <scope>NUCLEOTIDE SEQUENCE [LARGE SCALE GENOMIC DNA]</scope>
    <source>
        <strain evidence="2 3">Bhandara28</strain>
    </source>
</reference>
<keyword evidence="1" id="KW-0472">Membrane</keyword>
<name>A0ABX3CR45_9BACI</name>
<evidence type="ECO:0000313" key="3">
    <source>
        <dbReference type="Proteomes" id="UP000180194"/>
    </source>
</evidence>
<keyword evidence="1" id="KW-0812">Transmembrane</keyword>
<sequence length="65" mass="7487">MSIPFPIFIQQLVMHTSAWGMDELLGLIILYIAFNLSDIIFIYIGYIRAIPECNGGHNHKSWCME</sequence>
<protein>
    <submittedName>
        <fullName evidence="2">Uncharacterized protein</fullName>
    </submittedName>
</protein>
<evidence type="ECO:0000256" key="1">
    <source>
        <dbReference type="SAM" id="Phobius"/>
    </source>
</evidence>
<organism evidence="2 3">
    <name type="scientific">Cytobacillus oceanisediminis</name>
    <dbReference type="NCBI Taxonomy" id="665099"/>
    <lineage>
        <taxon>Bacteria</taxon>
        <taxon>Bacillati</taxon>
        <taxon>Bacillota</taxon>
        <taxon>Bacilli</taxon>
        <taxon>Bacillales</taxon>
        <taxon>Bacillaceae</taxon>
        <taxon>Cytobacillus</taxon>
    </lineage>
</organism>
<gene>
    <name evidence="2" type="ORF">BBV17_21565</name>
</gene>
<proteinExistence type="predicted"/>
<evidence type="ECO:0000313" key="2">
    <source>
        <dbReference type="EMBL" id="OHX46826.1"/>
    </source>
</evidence>
<accession>A0ABX3CR45</accession>
<dbReference type="EMBL" id="MBRJ01000028">
    <property type="protein sequence ID" value="OHX46826.1"/>
    <property type="molecule type" value="Genomic_DNA"/>
</dbReference>
<feature type="transmembrane region" description="Helical" evidence="1">
    <location>
        <begin position="24"/>
        <end position="46"/>
    </location>
</feature>
<keyword evidence="1" id="KW-1133">Transmembrane helix</keyword>
<dbReference type="Proteomes" id="UP000180194">
    <property type="component" value="Unassembled WGS sequence"/>
</dbReference>